<keyword evidence="2" id="KW-1185">Reference proteome</keyword>
<organism evidence="1 2">
    <name type="scientific">Populus alba x Populus x berolinensis</name>
    <dbReference type="NCBI Taxonomy" id="444605"/>
    <lineage>
        <taxon>Eukaryota</taxon>
        <taxon>Viridiplantae</taxon>
        <taxon>Streptophyta</taxon>
        <taxon>Embryophyta</taxon>
        <taxon>Tracheophyta</taxon>
        <taxon>Spermatophyta</taxon>
        <taxon>Magnoliopsida</taxon>
        <taxon>eudicotyledons</taxon>
        <taxon>Gunneridae</taxon>
        <taxon>Pentapetalae</taxon>
        <taxon>rosids</taxon>
        <taxon>fabids</taxon>
        <taxon>Malpighiales</taxon>
        <taxon>Salicaceae</taxon>
        <taxon>Saliceae</taxon>
        <taxon>Populus</taxon>
    </lineage>
</organism>
<evidence type="ECO:0000313" key="2">
    <source>
        <dbReference type="Proteomes" id="UP001164929"/>
    </source>
</evidence>
<reference evidence="1" key="1">
    <citation type="journal article" date="2023" name="Mol. Ecol. Resour.">
        <title>Chromosome-level genome assembly of a triploid poplar Populus alba 'Berolinensis'.</title>
        <authorList>
            <person name="Chen S."/>
            <person name="Yu Y."/>
            <person name="Wang X."/>
            <person name="Wang S."/>
            <person name="Zhang T."/>
            <person name="Zhou Y."/>
            <person name="He R."/>
            <person name="Meng N."/>
            <person name="Wang Y."/>
            <person name="Liu W."/>
            <person name="Liu Z."/>
            <person name="Liu J."/>
            <person name="Guo Q."/>
            <person name="Huang H."/>
            <person name="Sederoff R.R."/>
            <person name="Wang G."/>
            <person name="Qu G."/>
            <person name="Chen S."/>
        </authorList>
    </citation>
    <scope>NUCLEOTIDE SEQUENCE</scope>
    <source>
        <strain evidence="1">SC-2020</strain>
    </source>
</reference>
<dbReference type="Proteomes" id="UP001164929">
    <property type="component" value="Chromosome 14"/>
</dbReference>
<proteinExistence type="predicted"/>
<dbReference type="AlphaFoldDB" id="A0AAD6PYR5"/>
<dbReference type="EMBL" id="JAQIZT010000014">
    <property type="protein sequence ID" value="KAJ6972697.1"/>
    <property type="molecule type" value="Genomic_DNA"/>
</dbReference>
<protein>
    <submittedName>
        <fullName evidence="1">Uncharacterized protein</fullName>
    </submittedName>
</protein>
<comment type="caution">
    <text evidence="1">The sequence shown here is derived from an EMBL/GenBank/DDBJ whole genome shotgun (WGS) entry which is preliminary data.</text>
</comment>
<gene>
    <name evidence="1" type="ORF">NC653_033102</name>
</gene>
<accession>A0AAD6PYR5</accession>
<name>A0AAD6PYR5_9ROSI</name>
<evidence type="ECO:0000313" key="1">
    <source>
        <dbReference type="EMBL" id="KAJ6972697.1"/>
    </source>
</evidence>
<sequence>MGHDLLQYQSKCAPREGTRTETCLHDVPEMSKQVLIKAMLTGPFDAPKFGFKAPICCGCC</sequence>